<organism evidence="2 3">
    <name type="scientific">Cellulomonas fengjieae</name>
    <dbReference type="NCBI Taxonomy" id="2819978"/>
    <lineage>
        <taxon>Bacteria</taxon>
        <taxon>Bacillati</taxon>
        <taxon>Actinomycetota</taxon>
        <taxon>Actinomycetes</taxon>
        <taxon>Micrococcales</taxon>
        <taxon>Cellulomonadaceae</taxon>
        <taxon>Cellulomonas</taxon>
    </lineage>
</organism>
<keyword evidence="1" id="KW-0472">Membrane</keyword>
<feature type="transmembrane region" description="Helical" evidence="1">
    <location>
        <begin position="26"/>
        <end position="47"/>
    </location>
</feature>
<dbReference type="RefSeq" id="WP_208289296.1">
    <property type="nucleotide sequence ID" value="NZ_CP074404.1"/>
</dbReference>
<dbReference type="EMBL" id="JAGFBM010000003">
    <property type="protein sequence ID" value="MBO3084575.1"/>
    <property type="molecule type" value="Genomic_DNA"/>
</dbReference>
<comment type="caution">
    <text evidence="2">The sequence shown here is derived from an EMBL/GenBank/DDBJ whole genome shotgun (WGS) entry which is preliminary data.</text>
</comment>
<sequence length="82" mass="8679">MGRHNTPDPTAKAPLRARVARHVVVWLERIGFGVVAGAGTLGVLRWASTSWTASLWIAGAVAVLVPLAAWLASTVPGPDDRR</sequence>
<keyword evidence="1" id="KW-1133">Transmembrane helix</keyword>
<name>A0ABS3SHX9_9CELL</name>
<feature type="transmembrane region" description="Helical" evidence="1">
    <location>
        <begin position="53"/>
        <end position="72"/>
    </location>
</feature>
<evidence type="ECO:0000313" key="3">
    <source>
        <dbReference type="Proteomes" id="UP000678317"/>
    </source>
</evidence>
<evidence type="ECO:0000313" key="2">
    <source>
        <dbReference type="EMBL" id="MBO3084575.1"/>
    </source>
</evidence>
<gene>
    <name evidence="2" type="ORF">J4035_07980</name>
</gene>
<evidence type="ECO:0008006" key="4">
    <source>
        <dbReference type="Google" id="ProtNLM"/>
    </source>
</evidence>
<proteinExistence type="predicted"/>
<protein>
    <recommendedName>
        <fullName evidence="4">Major facilitator superfamily (MFS) profile domain-containing protein</fullName>
    </recommendedName>
</protein>
<dbReference type="Proteomes" id="UP000678317">
    <property type="component" value="Unassembled WGS sequence"/>
</dbReference>
<accession>A0ABS3SHX9</accession>
<keyword evidence="3" id="KW-1185">Reference proteome</keyword>
<reference evidence="2 3" key="1">
    <citation type="submission" date="2021-03" db="EMBL/GenBank/DDBJ databases">
        <title>novel species in genus Cellulomonas.</title>
        <authorList>
            <person name="Zhang G."/>
        </authorList>
    </citation>
    <scope>NUCLEOTIDE SEQUENCE [LARGE SCALE GENOMIC DNA]</scope>
    <source>
        <strain evidence="3">zg-ZUI188</strain>
    </source>
</reference>
<keyword evidence="1" id="KW-0812">Transmembrane</keyword>
<evidence type="ECO:0000256" key="1">
    <source>
        <dbReference type="SAM" id="Phobius"/>
    </source>
</evidence>